<sequence>MVGFVDSFGLLRVGGVGRRSCHGRRRRVVWKAEAEDGAFVKVAVDDKETVEAIKQGIDDEGTETDIIGHFFVETNNEMSKVGTRAAIIEKQDVFTPDGTSVLEMTCLGMSRLKMLEVVSASPFLADVEPFSDEPTEEDLFTTEKELLDTMSDVIQLSMKLTVKDGDGQGTLNELDRVVESLRDPSKMAGATGALNSALRHETVSFLIADLIDQPIYERRRLLESRDTKERMEYTIGYLEAQRSELAAKAAVMDAVG</sequence>
<organism evidence="2 3">
    <name type="scientific">Rhodosorus marinus</name>
    <dbReference type="NCBI Taxonomy" id="101924"/>
    <lineage>
        <taxon>Eukaryota</taxon>
        <taxon>Rhodophyta</taxon>
        <taxon>Stylonematophyceae</taxon>
        <taxon>Stylonematales</taxon>
        <taxon>Stylonemataceae</taxon>
        <taxon>Rhodosorus</taxon>
    </lineage>
</organism>
<reference evidence="2 3" key="1">
    <citation type="journal article" date="2023" name="Nat. Commun.">
        <title>Origin of minicircular mitochondrial genomes in red algae.</title>
        <authorList>
            <person name="Lee Y."/>
            <person name="Cho C.H."/>
            <person name="Lee Y.M."/>
            <person name="Park S.I."/>
            <person name="Yang J.H."/>
            <person name="West J.A."/>
            <person name="Bhattacharya D."/>
            <person name="Yoon H.S."/>
        </authorList>
    </citation>
    <scope>NUCLEOTIDE SEQUENCE [LARGE SCALE GENOMIC DNA]</scope>
    <source>
        <strain evidence="2 3">CCMP1338</strain>
        <tissue evidence="2">Whole cell</tissue>
    </source>
</reference>
<dbReference type="Proteomes" id="UP001157974">
    <property type="component" value="Unassembled WGS sequence"/>
</dbReference>
<feature type="domain" description="Lon N-terminal" evidence="1">
    <location>
        <begin position="27"/>
        <end position="240"/>
    </location>
</feature>
<gene>
    <name evidence="2" type="ORF">NDN08_005984</name>
</gene>
<accession>A0AAV8UL00</accession>
<comment type="caution">
    <text evidence="2">The sequence shown here is derived from an EMBL/GenBank/DDBJ whole genome shotgun (WGS) entry which is preliminary data.</text>
</comment>
<evidence type="ECO:0000313" key="2">
    <source>
        <dbReference type="EMBL" id="KAJ8902664.1"/>
    </source>
</evidence>
<protein>
    <recommendedName>
        <fullName evidence="1">Lon N-terminal domain-containing protein</fullName>
    </recommendedName>
</protein>
<proteinExistence type="predicted"/>
<dbReference type="SUPFAM" id="SSF88697">
    <property type="entry name" value="PUA domain-like"/>
    <property type="match status" value="1"/>
</dbReference>
<evidence type="ECO:0000313" key="3">
    <source>
        <dbReference type="Proteomes" id="UP001157974"/>
    </source>
</evidence>
<dbReference type="PANTHER" id="PTHR46732">
    <property type="entry name" value="ATP-DEPENDENT PROTEASE LA (LON) DOMAIN PROTEIN"/>
    <property type="match status" value="1"/>
</dbReference>
<keyword evidence="3" id="KW-1185">Reference proteome</keyword>
<name>A0AAV8UL00_9RHOD</name>
<dbReference type="AlphaFoldDB" id="A0AAV8UL00"/>
<dbReference type="PANTHER" id="PTHR46732:SF8">
    <property type="entry name" value="ATP-DEPENDENT PROTEASE LA (LON) DOMAIN PROTEIN"/>
    <property type="match status" value="1"/>
</dbReference>
<dbReference type="EMBL" id="JAMWBK010000008">
    <property type="protein sequence ID" value="KAJ8902664.1"/>
    <property type="molecule type" value="Genomic_DNA"/>
</dbReference>
<dbReference type="InterPro" id="IPR015947">
    <property type="entry name" value="PUA-like_sf"/>
</dbReference>
<dbReference type="Pfam" id="PF02190">
    <property type="entry name" value="LON_substr_bdg"/>
    <property type="match status" value="1"/>
</dbReference>
<dbReference type="InterPro" id="IPR003111">
    <property type="entry name" value="Lon_prtase_N"/>
</dbReference>
<dbReference type="SMART" id="SM00464">
    <property type="entry name" value="LON"/>
    <property type="match status" value="1"/>
</dbReference>
<evidence type="ECO:0000259" key="1">
    <source>
        <dbReference type="SMART" id="SM00464"/>
    </source>
</evidence>